<evidence type="ECO:0000256" key="6">
    <source>
        <dbReference type="ARBA" id="ARBA00023295"/>
    </source>
</evidence>
<evidence type="ECO:0000256" key="10">
    <source>
        <dbReference type="SAM" id="SignalP"/>
    </source>
</evidence>
<reference evidence="11" key="1">
    <citation type="submission" date="2022-01" db="EMBL/GenBank/DDBJ databases">
        <title>Genome Sequence Resource for Two Populations of Ditylenchus destructor, the Migratory Endoparasitic Phytonematode.</title>
        <authorList>
            <person name="Zhang H."/>
            <person name="Lin R."/>
            <person name="Xie B."/>
        </authorList>
    </citation>
    <scope>NUCLEOTIDE SEQUENCE</scope>
    <source>
        <strain evidence="11">BazhouSP</strain>
    </source>
</reference>
<dbReference type="EMBL" id="JAKKPZ010000152">
    <property type="protein sequence ID" value="KAI1700217.1"/>
    <property type="molecule type" value="Genomic_DNA"/>
</dbReference>
<dbReference type="Pfam" id="PF04616">
    <property type="entry name" value="Glyco_hydro_43"/>
    <property type="match status" value="1"/>
</dbReference>
<feature type="active site" description="Proton acceptor" evidence="8">
    <location>
        <position position="46"/>
    </location>
</feature>
<keyword evidence="10" id="KW-0732">Signal</keyword>
<keyword evidence="12" id="KW-1185">Reference proteome</keyword>
<feature type="chain" id="PRO_5042021592" description="arabinan endo-1,5-alpha-L-arabinosidase" evidence="10">
    <location>
        <begin position="27"/>
        <end position="340"/>
    </location>
</feature>
<comment type="caution">
    <text evidence="11">The sequence shown here is derived from an EMBL/GenBank/DDBJ whole genome shotgun (WGS) entry which is preliminary data.</text>
</comment>
<dbReference type="PANTHER" id="PTHR43301">
    <property type="entry name" value="ARABINAN ENDO-1,5-ALPHA-L-ARABINOSIDASE"/>
    <property type="match status" value="1"/>
</dbReference>
<keyword evidence="6" id="KW-0326">Glycosidase</keyword>
<evidence type="ECO:0000256" key="1">
    <source>
        <dbReference type="ARBA" id="ARBA00000375"/>
    </source>
</evidence>
<evidence type="ECO:0000313" key="12">
    <source>
        <dbReference type="Proteomes" id="UP001201812"/>
    </source>
</evidence>
<dbReference type="Gene3D" id="2.115.10.20">
    <property type="entry name" value="Glycosyl hydrolase domain, family 43"/>
    <property type="match status" value="1"/>
</dbReference>
<organism evidence="11 12">
    <name type="scientific">Ditylenchus destructor</name>
    <dbReference type="NCBI Taxonomy" id="166010"/>
    <lineage>
        <taxon>Eukaryota</taxon>
        <taxon>Metazoa</taxon>
        <taxon>Ecdysozoa</taxon>
        <taxon>Nematoda</taxon>
        <taxon>Chromadorea</taxon>
        <taxon>Rhabditida</taxon>
        <taxon>Tylenchina</taxon>
        <taxon>Tylenchomorpha</taxon>
        <taxon>Sphaerularioidea</taxon>
        <taxon>Anguinidae</taxon>
        <taxon>Anguininae</taxon>
        <taxon>Ditylenchus</taxon>
    </lineage>
</organism>
<dbReference type="InterPro" id="IPR016840">
    <property type="entry name" value="Glyco_hydro_43_endo_a_Ara-ase"/>
</dbReference>
<dbReference type="GO" id="GO:0046558">
    <property type="term" value="F:arabinan endo-1,5-alpha-L-arabinosidase activity"/>
    <property type="evidence" value="ECO:0007669"/>
    <property type="project" value="UniProtKB-EC"/>
</dbReference>
<dbReference type="InterPro" id="IPR050727">
    <property type="entry name" value="GH43_arabinanases"/>
</dbReference>
<dbReference type="InterPro" id="IPR006710">
    <property type="entry name" value="Glyco_hydro_43"/>
</dbReference>
<evidence type="ECO:0000256" key="4">
    <source>
        <dbReference type="ARBA" id="ARBA00012586"/>
    </source>
</evidence>
<keyword evidence="5 11" id="KW-0378">Hydrolase</keyword>
<comment type="pathway">
    <text evidence="2">Glycan metabolism; L-arabinan degradation.</text>
</comment>
<evidence type="ECO:0000256" key="8">
    <source>
        <dbReference type="PIRSR" id="PIRSR606710-1"/>
    </source>
</evidence>
<evidence type="ECO:0000256" key="7">
    <source>
        <dbReference type="ARBA" id="ARBA00042202"/>
    </source>
</evidence>
<dbReference type="InterPro" id="IPR023296">
    <property type="entry name" value="Glyco_hydro_beta-prop_sf"/>
</dbReference>
<comment type="catalytic activity">
    <reaction evidence="1">
        <text>Endohydrolysis of (1-&gt;5)-alpha-arabinofuranosidic linkages in (1-&gt;5)-arabinans.</text>
        <dbReference type="EC" id="3.2.1.99"/>
    </reaction>
</comment>
<evidence type="ECO:0000256" key="5">
    <source>
        <dbReference type="ARBA" id="ARBA00022801"/>
    </source>
</evidence>
<accession>A0AAD4MPM1</accession>
<protein>
    <recommendedName>
        <fullName evidence="4">arabinan endo-1,5-alpha-L-arabinosidase</fullName>
        <ecNumber evidence="4">3.2.1.99</ecNumber>
    </recommendedName>
    <alternativeName>
        <fullName evidence="7">Endo-1,5-alpha-L-arabinanase A</fullName>
    </alternativeName>
</protein>
<dbReference type="PANTHER" id="PTHR43301:SF3">
    <property type="entry name" value="ARABINAN ENDO-1,5-ALPHA-L-ARABINOSIDASE A-RELATED"/>
    <property type="match status" value="1"/>
</dbReference>
<feature type="signal peptide" evidence="10">
    <location>
        <begin position="1"/>
        <end position="26"/>
    </location>
</feature>
<feature type="site" description="Important for catalytic activity, responsible for pKa modulation of the active site Glu and correct orientation of both the proton donor and substrate" evidence="9">
    <location>
        <position position="165"/>
    </location>
</feature>
<feature type="active site" description="Proton donor" evidence="8">
    <location>
        <position position="215"/>
    </location>
</feature>
<dbReference type="Proteomes" id="UP001201812">
    <property type="component" value="Unassembled WGS sequence"/>
</dbReference>
<proteinExistence type="inferred from homology"/>
<sequence length="340" mass="37360">MISNKFTYASILFYCFVQALIHCSWAACKTSPATNPVLSGQTFAHDPTLVRLQPCNDYIVYRTADGMGGIRSPSLEGPWKQDRSAFPNGVPWVKSYTHKDNNLDMWAPDISYHNGIYYLYFCASQLSTKNSAIGLATSTTGEPGSFTDHGVIITSGANTLYNAIDPNLFVDPATGRWWITFGSFFGGIYQVEAIPNDGRPKRGAPFNKIAGNAEEAPAIIERGGKYYLFVSTGSCCKTNADASANCPSRTYAIHYGRASSPNGPFIDRRGVNMLNGGGSLLLGRNNQQWGAGGQNVYKDADGKYLLVYHYYARTAANNNCPPTFGIKYLQWTTDDWPYVK</sequence>
<dbReference type="EC" id="3.2.1.99" evidence="4"/>
<dbReference type="AlphaFoldDB" id="A0AAD4MPM1"/>
<evidence type="ECO:0000256" key="3">
    <source>
        <dbReference type="ARBA" id="ARBA00009865"/>
    </source>
</evidence>
<comment type="similarity">
    <text evidence="3">Belongs to the glycosyl hydrolase 43 family.</text>
</comment>
<evidence type="ECO:0000256" key="9">
    <source>
        <dbReference type="PIRSR" id="PIRSR606710-2"/>
    </source>
</evidence>
<evidence type="ECO:0000313" key="11">
    <source>
        <dbReference type="EMBL" id="KAI1700217.1"/>
    </source>
</evidence>
<dbReference type="PROSITE" id="PS51257">
    <property type="entry name" value="PROKAR_LIPOPROTEIN"/>
    <property type="match status" value="1"/>
</dbReference>
<dbReference type="GO" id="GO:0005975">
    <property type="term" value="P:carbohydrate metabolic process"/>
    <property type="evidence" value="ECO:0007669"/>
    <property type="project" value="InterPro"/>
</dbReference>
<dbReference type="CDD" id="cd08998">
    <property type="entry name" value="GH43_Arb43a-like"/>
    <property type="match status" value="1"/>
</dbReference>
<evidence type="ECO:0000256" key="2">
    <source>
        <dbReference type="ARBA" id="ARBA00004834"/>
    </source>
</evidence>
<name>A0AAD4MPM1_9BILA</name>
<dbReference type="PIRSF" id="PIRSF026534">
    <property type="entry name" value="Endo_alpha-L-arabinosidase"/>
    <property type="match status" value="1"/>
</dbReference>
<dbReference type="SUPFAM" id="SSF75005">
    <property type="entry name" value="Arabinanase/levansucrase/invertase"/>
    <property type="match status" value="1"/>
</dbReference>
<gene>
    <name evidence="11" type="ORF">DdX_16835</name>
</gene>